<accession>A0A1G7MW55</accession>
<dbReference type="PANTHER" id="PTHR42804:SF1">
    <property type="entry name" value="ALDEHYDE DEHYDROGENASE-RELATED"/>
    <property type="match status" value="1"/>
</dbReference>
<dbReference type="FunFam" id="3.40.309.10:FF:000012">
    <property type="entry name" value="Betaine aldehyde dehydrogenase"/>
    <property type="match status" value="1"/>
</dbReference>
<dbReference type="InterPro" id="IPR029510">
    <property type="entry name" value="Ald_DH_CS_GLU"/>
</dbReference>
<dbReference type="PANTHER" id="PTHR42804">
    <property type="entry name" value="ALDEHYDE DEHYDROGENASE"/>
    <property type="match status" value="1"/>
</dbReference>
<dbReference type="EMBL" id="FNAV01000044">
    <property type="protein sequence ID" value="SDF66075.1"/>
    <property type="molecule type" value="Genomic_DNA"/>
</dbReference>
<proteinExistence type="inferred from homology"/>
<dbReference type="InterPro" id="IPR015590">
    <property type="entry name" value="Aldehyde_DH_dom"/>
</dbReference>
<evidence type="ECO:0000313" key="6">
    <source>
        <dbReference type="EMBL" id="SDF66075.1"/>
    </source>
</evidence>
<dbReference type="Gene3D" id="3.40.309.10">
    <property type="entry name" value="Aldehyde Dehydrogenase, Chain A, domain 2"/>
    <property type="match status" value="1"/>
</dbReference>
<dbReference type="PROSITE" id="PS00687">
    <property type="entry name" value="ALDEHYDE_DEHYDR_GLU"/>
    <property type="match status" value="1"/>
</dbReference>
<reference evidence="7" key="1">
    <citation type="submission" date="2016-10" db="EMBL/GenBank/DDBJ databases">
        <authorList>
            <person name="Varghese N."/>
            <person name="Submissions S."/>
        </authorList>
    </citation>
    <scope>NUCLEOTIDE SEQUENCE [LARGE SCALE GENOMIC DNA]</scope>
    <source>
        <strain evidence="7">DSM 10146</strain>
    </source>
</reference>
<dbReference type="OrthoDB" id="9812625at2"/>
<dbReference type="Pfam" id="PF00171">
    <property type="entry name" value="Aldedh"/>
    <property type="match status" value="1"/>
</dbReference>
<dbReference type="InterPro" id="IPR016163">
    <property type="entry name" value="Ald_DH_C"/>
</dbReference>
<evidence type="ECO:0000256" key="3">
    <source>
        <dbReference type="PROSITE-ProRule" id="PRU10007"/>
    </source>
</evidence>
<dbReference type="GO" id="GO:0016620">
    <property type="term" value="F:oxidoreductase activity, acting on the aldehyde or oxo group of donors, NAD or NADP as acceptor"/>
    <property type="evidence" value="ECO:0007669"/>
    <property type="project" value="InterPro"/>
</dbReference>
<protein>
    <submittedName>
        <fullName evidence="6">Aldehyde dehydrogenase (NAD+)</fullName>
    </submittedName>
</protein>
<dbReference type="InterPro" id="IPR016162">
    <property type="entry name" value="Ald_DH_N"/>
</dbReference>
<evidence type="ECO:0000256" key="1">
    <source>
        <dbReference type="ARBA" id="ARBA00009986"/>
    </source>
</evidence>
<evidence type="ECO:0000256" key="4">
    <source>
        <dbReference type="RuleBase" id="RU003345"/>
    </source>
</evidence>
<keyword evidence="2 4" id="KW-0560">Oxidoreductase</keyword>
<dbReference type="CDD" id="cd07138">
    <property type="entry name" value="ALDH_CddD_SSP0762"/>
    <property type="match status" value="1"/>
</dbReference>
<organism evidence="6 7">
    <name type="scientific">Salipiger thiooxidans</name>
    <dbReference type="NCBI Taxonomy" id="282683"/>
    <lineage>
        <taxon>Bacteria</taxon>
        <taxon>Pseudomonadati</taxon>
        <taxon>Pseudomonadota</taxon>
        <taxon>Alphaproteobacteria</taxon>
        <taxon>Rhodobacterales</taxon>
        <taxon>Roseobacteraceae</taxon>
        <taxon>Salipiger</taxon>
    </lineage>
</organism>
<dbReference type="Proteomes" id="UP000198994">
    <property type="component" value="Unassembled WGS sequence"/>
</dbReference>
<evidence type="ECO:0000313" key="7">
    <source>
        <dbReference type="Proteomes" id="UP000198994"/>
    </source>
</evidence>
<name>A0A1G7MW55_9RHOB</name>
<dbReference type="RefSeq" id="WP_089964225.1">
    <property type="nucleotide sequence ID" value="NZ_FNAV01000044.1"/>
</dbReference>
<dbReference type="AlphaFoldDB" id="A0A1G7MW55"/>
<keyword evidence="7" id="KW-1185">Reference proteome</keyword>
<dbReference type="STRING" id="282683.SAMN04488105_1442"/>
<dbReference type="FunFam" id="3.40.605.10:FF:000007">
    <property type="entry name" value="NAD/NADP-dependent betaine aldehyde dehydrogenase"/>
    <property type="match status" value="1"/>
</dbReference>
<dbReference type="SUPFAM" id="SSF53720">
    <property type="entry name" value="ALDH-like"/>
    <property type="match status" value="1"/>
</dbReference>
<evidence type="ECO:0000259" key="5">
    <source>
        <dbReference type="Pfam" id="PF00171"/>
    </source>
</evidence>
<dbReference type="Gene3D" id="3.40.605.10">
    <property type="entry name" value="Aldehyde Dehydrogenase, Chain A, domain 1"/>
    <property type="match status" value="1"/>
</dbReference>
<feature type="active site" evidence="3">
    <location>
        <position position="248"/>
    </location>
</feature>
<sequence length="477" mass="50643">MSTTDLSQFYINGRWVAPSGRDTLDMINPATEEAVAVLAMGDASDVDTAVAAAKAARPAFATTTKPERRALLERILDVFSRRIDEMAQAISIEMGAPISFAREQQAQVGVDILTAMVADLEAFAFEHTLPNGDLIVMEPVGVCGLITPWNWPVNQMMLKIAPCLAAGCTMVLKPSELTPLSANLLAEIMDEAGVPAGVFNLIHGAGPTVGSAMSRHPDIAMMSFTGSTRAGTSILKESADTVKRVTLELGGKSPNLVFADCELERAIDEGIDACFINSGQSCDAATRMLVERPVYDRAVELAAAKCARVKIGDPSQPGDQLGPLVSQMQYDRVQKMIQVGLDENARLVCGGLGKPEGFETGYYAKPTVFADVSNDMRIAQEEIFGPVLVMIPFDDEEDGIRLANDTPYGLGAYVQSGDPARALRVAKALQSGTVNVNGAYLAAGSPFGGYKSSGNGREGGAEGMRDFLEVKAIALPD</sequence>
<evidence type="ECO:0000256" key="2">
    <source>
        <dbReference type="ARBA" id="ARBA00023002"/>
    </source>
</evidence>
<gene>
    <name evidence="6" type="ORF">SAMN04488105_1442</name>
</gene>
<feature type="domain" description="Aldehyde dehydrogenase" evidence="5">
    <location>
        <begin position="15"/>
        <end position="473"/>
    </location>
</feature>
<comment type="similarity">
    <text evidence="1 4">Belongs to the aldehyde dehydrogenase family.</text>
</comment>
<dbReference type="InterPro" id="IPR016161">
    <property type="entry name" value="Ald_DH/histidinol_DH"/>
</dbReference>